<evidence type="ECO:0000256" key="3">
    <source>
        <dbReference type="ARBA" id="ARBA00022679"/>
    </source>
</evidence>
<reference evidence="8" key="1">
    <citation type="submission" date="2015-12" db="EMBL/GenBank/DDBJ databases">
        <title>De novo transcriptome assembly of four potential Pierce s Disease insect vectors from Arizona vineyards.</title>
        <authorList>
            <person name="Tassone E.E."/>
        </authorList>
    </citation>
    <scope>NUCLEOTIDE SEQUENCE</scope>
</reference>
<dbReference type="PANTHER" id="PTHR12176:SF78">
    <property type="entry name" value="EEF1A LYSINE AND N-TERMINAL METHYLTRANSFERASE"/>
    <property type="match status" value="1"/>
</dbReference>
<dbReference type="EMBL" id="GEDC01009170">
    <property type="protein sequence ID" value="JAS28128.1"/>
    <property type="molecule type" value="Transcribed_RNA"/>
</dbReference>
<evidence type="ECO:0000259" key="5">
    <source>
        <dbReference type="Pfam" id="PF08241"/>
    </source>
</evidence>
<dbReference type="EMBL" id="GEDC01006784">
    <property type="protein sequence ID" value="JAS30514.1"/>
    <property type="molecule type" value="Transcribed_RNA"/>
</dbReference>
<evidence type="ECO:0000313" key="8">
    <source>
        <dbReference type="EMBL" id="JAS34731.1"/>
    </source>
</evidence>
<evidence type="ECO:0000313" key="6">
    <source>
        <dbReference type="EMBL" id="JAS28128.1"/>
    </source>
</evidence>
<feature type="domain" description="Methyltransferase type 11" evidence="5">
    <location>
        <begin position="55"/>
        <end position="155"/>
    </location>
</feature>
<dbReference type="InterPro" id="IPR029063">
    <property type="entry name" value="SAM-dependent_MTases_sf"/>
</dbReference>
<dbReference type="Gene3D" id="3.40.50.150">
    <property type="entry name" value="Vaccinia Virus protein VP39"/>
    <property type="match status" value="2"/>
</dbReference>
<evidence type="ECO:0000256" key="4">
    <source>
        <dbReference type="ARBA" id="ARBA00023268"/>
    </source>
</evidence>
<name>A0A1B6E9X9_9HEMI</name>
<dbReference type="EMBL" id="GEDC01002567">
    <property type="protein sequence ID" value="JAS34731.1"/>
    <property type="molecule type" value="Transcribed_RNA"/>
</dbReference>
<dbReference type="Pfam" id="PF01564">
    <property type="entry name" value="Spermine_synth"/>
    <property type="match status" value="1"/>
</dbReference>
<gene>
    <name evidence="7" type="ORF">g.33318</name>
    <name evidence="6" type="ORF">g.33321</name>
    <name evidence="8" type="ORF">g.33324</name>
</gene>
<dbReference type="InterPro" id="IPR013216">
    <property type="entry name" value="Methyltransf_11"/>
</dbReference>
<dbReference type="FunFam" id="3.40.50.150:FF:000110">
    <property type="entry name" value="methyltransferase-like protein 13 isoform X1"/>
    <property type="match status" value="1"/>
</dbReference>
<keyword evidence="2" id="KW-0489">Methyltransferase</keyword>
<accession>A0A1B6E9X9</accession>
<dbReference type="SUPFAM" id="SSF53335">
    <property type="entry name" value="S-adenosyl-L-methionine-dependent methyltransferases"/>
    <property type="match status" value="2"/>
</dbReference>
<evidence type="ECO:0000256" key="1">
    <source>
        <dbReference type="ARBA" id="ARBA00008361"/>
    </source>
</evidence>
<dbReference type="PANTHER" id="PTHR12176">
    <property type="entry name" value="SAM-DEPENDENT METHYLTRANSFERASE SUPERFAMILY PROTEIN"/>
    <property type="match status" value="1"/>
</dbReference>
<sequence>MNLLPKSSTEFSSTDYWDSFFKKRGKKAFEWYGEYLELCEILHKYIKTTDKILIIGCGNSTLGIDLHNVGYSQIVNIDVSHVVIKEMKTKVKPGLEFLQMDALNTTFEDCSFSVVLDKGTLDALMPDSTQSTLDQIDKLFHETDRVLKQGGRYICISLLQVHILKYLLEQFTELGWMIRVCRCPEAENKSISEGGRGLPVFAVICTKLKKMAQMKLVYEVCLYGDTIQRMESIDEMLAAIKAAQDAAMICTGLNRCSLTDSGEVVIDLTKPNEKEPRYTVIVADKDDVKDASNMTFAAFIVPQRREHEWLFGVPEGRKTLVKSSGFDRLAIVHLHRDHIYTSLKDVQEETADVIMRLSPPIKNNSKAPIIPYLSVGSDIGNCKEIARGESKMSGGYVIEEIEDSDKNILRRLIFLSNQNCIQSEAKLKTVKIRGKVSTVIDYSYLACDHHTYMTLGVNMVAKPKDMFDMLVIGLGGGALSMYLHACFKQATINTVDIDPVVHKIAKEHFGLKENKNLKVTIDDGIQFIHSVSTRDDKFRVVLFDVDSKDSTLGVSCPPMGFLEEDLLLAVYNCLEDKGVFLLNFVCRVANIRTQIWEKLQQIFSQVLSIKLKQEVNELVFCFKSEPMISYKDAAIQFNSLVKNYKLQGNDVVDIVELENLICYK</sequence>
<evidence type="ECO:0000313" key="7">
    <source>
        <dbReference type="EMBL" id="JAS30514.1"/>
    </source>
</evidence>
<evidence type="ECO:0000256" key="2">
    <source>
        <dbReference type="ARBA" id="ARBA00022603"/>
    </source>
</evidence>
<dbReference type="AlphaFoldDB" id="A0A1B6E9X9"/>
<proteinExistence type="inferred from homology"/>
<dbReference type="Pfam" id="PF08241">
    <property type="entry name" value="Methyltransf_11"/>
    <property type="match status" value="1"/>
</dbReference>
<dbReference type="InterPro" id="IPR051419">
    <property type="entry name" value="Lys/N-term_MeTrsfase_sf"/>
</dbReference>
<comment type="similarity">
    <text evidence="1">Belongs to the methyltransferase superfamily.</text>
</comment>
<organism evidence="8">
    <name type="scientific">Clastoptera arizonana</name>
    <name type="common">Arizona spittle bug</name>
    <dbReference type="NCBI Taxonomy" id="38151"/>
    <lineage>
        <taxon>Eukaryota</taxon>
        <taxon>Metazoa</taxon>
        <taxon>Ecdysozoa</taxon>
        <taxon>Arthropoda</taxon>
        <taxon>Hexapoda</taxon>
        <taxon>Insecta</taxon>
        <taxon>Pterygota</taxon>
        <taxon>Neoptera</taxon>
        <taxon>Paraneoptera</taxon>
        <taxon>Hemiptera</taxon>
        <taxon>Auchenorrhyncha</taxon>
        <taxon>Cercopoidea</taxon>
        <taxon>Clastopteridae</taxon>
        <taxon>Clastoptera</taxon>
    </lineage>
</organism>
<keyword evidence="4" id="KW-0511">Multifunctional enzyme</keyword>
<protein>
    <recommendedName>
        <fullName evidence="5">Methyltransferase type 11 domain-containing protein</fullName>
    </recommendedName>
</protein>
<dbReference type="GO" id="GO:0032259">
    <property type="term" value="P:methylation"/>
    <property type="evidence" value="ECO:0007669"/>
    <property type="project" value="UniProtKB-KW"/>
</dbReference>
<dbReference type="GO" id="GO:0008757">
    <property type="term" value="F:S-adenosylmethionine-dependent methyltransferase activity"/>
    <property type="evidence" value="ECO:0007669"/>
    <property type="project" value="InterPro"/>
</dbReference>
<keyword evidence="3" id="KW-0808">Transferase</keyword>
<dbReference type="CDD" id="cd02440">
    <property type="entry name" value="AdoMet_MTases"/>
    <property type="match status" value="2"/>
</dbReference>